<evidence type="ECO:0000256" key="1">
    <source>
        <dbReference type="SAM" id="MobiDB-lite"/>
    </source>
</evidence>
<feature type="region of interest" description="Disordered" evidence="1">
    <location>
        <begin position="1"/>
        <end position="49"/>
    </location>
</feature>
<sequence length="101" mass="10991">MRRRSMSLPAARRPIPTTTKTARAGAPCCSGIPPPPSATPSPPPSSRSSFQLWEAFSMAMTSGQHPAQPYHSSRRHSVVRHGTIYHLCKSALWSVAHSMVL</sequence>
<reference evidence="2" key="2">
    <citation type="journal article" date="2015" name="Data Brief">
        <title>Shoot transcriptome of the giant reed, Arundo donax.</title>
        <authorList>
            <person name="Barrero R.A."/>
            <person name="Guerrero F.D."/>
            <person name="Moolhuijzen P."/>
            <person name="Goolsby J.A."/>
            <person name="Tidwell J."/>
            <person name="Bellgard S.E."/>
            <person name="Bellgard M.I."/>
        </authorList>
    </citation>
    <scope>NUCLEOTIDE SEQUENCE</scope>
    <source>
        <tissue evidence="2">Shoot tissue taken approximately 20 cm above the soil surface</tissue>
    </source>
</reference>
<accession>A0A0A9DZI9</accession>
<reference evidence="2" key="1">
    <citation type="submission" date="2014-09" db="EMBL/GenBank/DDBJ databases">
        <authorList>
            <person name="Magalhaes I.L.F."/>
            <person name="Oliveira U."/>
            <person name="Santos F.R."/>
            <person name="Vidigal T.H.D.A."/>
            <person name="Brescovit A.D."/>
            <person name="Santos A.J."/>
        </authorList>
    </citation>
    <scope>NUCLEOTIDE SEQUENCE</scope>
    <source>
        <tissue evidence="2">Shoot tissue taken approximately 20 cm above the soil surface</tissue>
    </source>
</reference>
<organism evidence="2">
    <name type="scientific">Arundo donax</name>
    <name type="common">Giant reed</name>
    <name type="synonym">Donax arundinaceus</name>
    <dbReference type="NCBI Taxonomy" id="35708"/>
    <lineage>
        <taxon>Eukaryota</taxon>
        <taxon>Viridiplantae</taxon>
        <taxon>Streptophyta</taxon>
        <taxon>Embryophyta</taxon>
        <taxon>Tracheophyta</taxon>
        <taxon>Spermatophyta</taxon>
        <taxon>Magnoliopsida</taxon>
        <taxon>Liliopsida</taxon>
        <taxon>Poales</taxon>
        <taxon>Poaceae</taxon>
        <taxon>PACMAD clade</taxon>
        <taxon>Arundinoideae</taxon>
        <taxon>Arundineae</taxon>
        <taxon>Arundo</taxon>
    </lineage>
</organism>
<name>A0A0A9DZI9_ARUDO</name>
<dbReference type="AlphaFoldDB" id="A0A0A9DZI9"/>
<feature type="compositionally biased region" description="Pro residues" evidence="1">
    <location>
        <begin position="32"/>
        <end position="45"/>
    </location>
</feature>
<proteinExistence type="predicted"/>
<protein>
    <submittedName>
        <fullName evidence="2">Uncharacterized protein</fullName>
    </submittedName>
</protein>
<evidence type="ECO:0000313" key="2">
    <source>
        <dbReference type="EMBL" id="JAD93994.1"/>
    </source>
</evidence>
<dbReference type="EMBL" id="GBRH01203901">
    <property type="protein sequence ID" value="JAD93994.1"/>
    <property type="molecule type" value="Transcribed_RNA"/>
</dbReference>